<dbReference type="AlphaFoldDB" id="A0A3R6XR64"/>
<sequence length="224" mass="25415">MENVFNKFFNDYDDWYQTPVGQFVDQAETQTLVKLLQPKAQQKILDVGCGTGNFTIKLAQQDCQVTGVDIAPNMLQQARQKLQQQQLTAQLKIMNVEKLSFLDNSFNAAFSMAAFEFINDIQSAYQEMWRVVQPGGHIVIGTIQKNGSWANFYESPACHGTAYEFAHFWTAEQLIALDPKHFVQQKDCLFLPPNLPENNYNLKADQNAAQTTNIGGFTCLLFQK</sequence>
<evidence type="ECO:0000313" key="3">
    <source>
        <dbReference type="Proteomes" id="UP000284822"/>
    </source>
</evidence>
<dbReference type="PANTHER" id="PTHR43591:SF24">
    <property type="entry name" value="2-METHOXY-6-POLYPRENYL-1,4-BENZOQUINOL METHYLASE, MITOCHONDRIAL"/>
    <property type="match status" value="1"/>
</dbReference>
<dbReference type="InterPro" id="IPR029063">
    <property type="entry name" value="SAM-dependent_MTases_sf"/>
</dbReference>
<gene>
    <name evidence="2" type="ORF">DS832_08750</name>
</gene>
<dbReference type="SUPFAM" id="SSF53335">
    <property type="entry name" value="S-adenosyl-L-methionine-dependent methyltransferases"/>
    <property type="match status" value="1"/>
</dbReference>
<dbReference type="GO" id="GO:0008757">
    <property type="term" value="F:S-adenosylmethionine-dependent methyltransferase activity"/>
    <property type="evidence" value="ECO:0007669"/>
    <property type="project" value="InterPro"/>
</dbReference>
<dbReference type="Gene3D" id="3.40.50.150">
    <property type="entry name" value="Vaccinia Virus protein VP39"/>
    <property type="match status" value="1"/>
</dbReference>
<evidence type="ECO:0000259" key="1">
    <source>
        <dbReference type="Pfam" id="PF08241"/>
    </source>
</evidence>
<proteinExistence type="predicted"/>
<name>A0A3R6XR64_9LACO</name>
<reference evidence="2 3" key="1">
    <citation type="submission" date="2018-07" db="EMBL/GenBank/DDBJ databases">
        <title>Genome sequences of six Lactobacillus spp. isolated from bumble bee guts.</title>
        <authorList>
            <person name="Motta E.V.S."/>
            <person name="Moran N.A."/>
        </authorList>
    </citation>
    <scope>NUCLEOTIDE SEQUENCE [LARGE SCALE GENOMIC DNA]</scope>
    <source>
        <strain evidence="2 3">LV-8.1</strain>
    </source>
</reference>
<organism evidence="2 3">
    <name type="scientific">Bombilactobacillus bombi</name>
    <dbReference type="NCBI Taxonomy" id="1303590"/>
    <lineage>
        <taxon>Bacteria</taxon>
        <taxon>Bacillati</taxon>
        <taxon>Bacillota</taxon>
        <taxon>Bacilli</taxon>
        <taxon>Lactobacillales</taxon>
        <taxon>Lactobacillaceae</taxon>
        <taxon>Bombilactobacillus</taxon>
    </lineage>
</organism>
<dbReference type="RefSeq" id="WP_118911231.1">
    <property type="nucleotide sequence ID" value="NZ_QOCS01000024.1"/>
</dbReference>
<dbReference type="Pfam" id="PF08241">
    <property type="entry name" value="Methyltransf_11"/>
    <property type="match status" value="1"/>
</dbReference>
<feature type="domain" description="Methyltransferase type 11" evidence="1">
    <location>
        <begin position="45"/>
        <end position="140"/>
    </location>
</feature>
<dbReference type="Proteomes" id="UP000284822">
    <property type="component" value="Unassembled WGS sequence"/>
</dbReference>
<dbReference type="EMBL" id="QOCS01000024">
    <property type="protein sequence ID" value="RHW44898.1"/>
    <property type="molecule type" value="Genomic_DNA"/>
</dbReference>
<dbReference type="PANTHER" id="PTHR43591">
    <property type="entry name" value="METHYLTRANSFERASE"/>
    <property type="match status" value="1"/>
</dbReference>
<evidence type="ECO:0000313" key="2">
    <source>
        <dbReference type="EMBL" id="RHW44898.1"/>
    </source>
</evidence>
<dbReference type="CDD" id="cd02440">
    <property type="entry name" value="AdoMet_MTases"/>
    <property type="match status" value="1"/>
</dbReference>
<comment type="caution">
    <text evidence="2">The sequence shown here is derived from an EMBL/GenBank/DDBJ whole genome shotgun (WGS) entry which is preliminary data.</text>
</comment>
<protein>
    <recommendedName>
        <fullName evidence="1">Methyltransferase type 11 domain-containing protein</fullName>
    </recommendedName>
</protein>
<dbReference type="InterPro" id="IPR013216">
    <property type="entry name" value="Methyltransf_11"/>
</dbReference>
<accession>A0A3R6XR64</accession>